<evidence type="ECO:0000256" key="4">
    <source>
        <dbReference type="ARBA" id="ARBA00023002"/>
    </source>
</evidence>
<dbReference type="EMBL" id="CM004403">
    <property type="protein sequence ID" value="OAY25051.1"/>
    <property type="molecule type" value="Genomic_DNA"/>
</dbReference>
<dbReference type="Gene3D" id="2.60.120.330">
    <property type="entry name" value="B-lactam Antibiotic, Isopenicillin N Synthase, Chain"/>
    <property type="match status" value="1"/>
</dbReference>
<keyword evidence="4 6" id="KW-0560">Oxidoreductase</keyword>
<evidence type="ECO:0000256" key="1">
    <source>
        <dbReference type="ARBA" id="ARBA00008056"/>
    </source>
</evidence>
<evidence type="ECO:0000259" key="7">
    <source>
        <dbReference type="PROSITE" id="PS51471"/>
    </source>
</evidence>
<dbReference type="InterPro" id="IPR005123">
    <property type="entry name" value="Oxoglu/Fe-dep_dioxygenase_dom"/>
</dbReference>
<evidence type="ECO:0000256" key="2">
    <source>
        <dbReference type="ARBA" id="ARBA00022723"/>
    </source>
</evidence>
<evidence type="ECO:0000256" key="5">
    <source>
        <dbReference type="ARBA" id="ARBA00023004"/>
    </source>
</evidence>
<dbReference type="OrthoDB" id="288590at2759"/>
<comment type="caution">
    <text evidence="8">The sequence shown here is derived from an EMBL/GenBank/DDBJ whole genome shotgun (WGS) entry which is preliminary data.</text>
</comment>
<evidence type="ECO:0000313" key="9">
    <source>
        <dbReference type="Proteomes" id="UP000091857"/>
    </source>
</evidence>
<dbReference type="PANTHER" id="PTHR47991">
    <property type="entry name" value="OXOGLUTARATE/IRON-DEPENDENT DIOXYGENASE"/>
    <property type="match status" value="1"/>
</dbReference>
<evidence type="ECO:0000256" key="3">
    <source>
        <dbReference type="ARBA" id="ARBA00022896"/>
    </source>
</evidence>
<proteinExistence type="inferred from homology"/>
<dbReference type="SUPFAM" id="SSF51197">
    <property type="entry name" value="Clavaminate synthase-like"/>
    <property type="match status" value="1"/>
</dbReference>
<protein>
    <recommendedName>
        <fullName evidence="7">Fe2OG dioxygenase domain-containing protein</fullName>
    </recommendedName>
</protein>
<dbReference type="GO" id="GO:0016491">
    <property type="term" value="F:oxidoreductase activity"/>
    <property type="evidence" value="ECO:0007669"/>
    <property type="project" value="UniProtKB-KW"/>
</dbReference>
<dbReference type="Pfam" id="PF14226">
    <property type="entry name" value="DIOX_N"/>
    <property type="match status" value="1"/>
</dbReference>
<dbReference type="PROSITE" id="PS51471">
    <property type="entry name" value="FE2OG_OXY"/>
    <property type="match status" value="1"/>
</dbReference>
<evidence type="ECO:0000313" key="8">
    <source>
        <dbReference type="EMBL" id="OAY25051.1"/>
    </source>
</evidence>
<name>A0A2C9U584_MANES</name>
<dbReference type="AlphaFoldDB" id="A0A2C9U584"/>
<sequence>MEAKEAAMGGSLQVPSVQELAKEPLTAVPSRYVRSPQDLPYISDNSPPPPLPVVDLQNLFSEESVGSELDKFHSACRDWGFFQLINHGVSLSLVENLKLEVENFFHLPLNEKKKYYQKAGDVEGFGQAFVVSEEQKLDWADMFFITTLPVHSRKQHLFPELPLPLRETLESYSAEMKDLAMKLINLMAKALRMEAREMTEVFEEGTQSIRMNYYPPCPQPELVMGLNAHSDGGGLTILLQLNQMEGLQIKKDGKWVSIKPLPNAFIINIGDALEILTNGMYQSIEHRATVNSVKERLSIATFYSPGLEGELGPAPSLVTPQTPPLFSRIRFEDYLKGYFSRQLDGKSYLDVIRIGK</sequence>
<dbReference type="InterPro" id="IPR027443">
    <property type="entry name" value="IPNS-like_sf"/>
</dbReference>
<organism evidence="8 9">
    <name type="scientific">Manihot esculenta</name>
    <name type="common">Cassava</name>
    <name type="synonym">Jatropha manihot</name>
    <dbReference type="NCBI Taxonomy" id="3983"/>
    <lineage>
        <taxon>Eukaryota</taxon>
        <taxon>Viridiplantae</taxon>
        <taxon>Streptophyta</taxon>
        <taxon>Embryophyta</taxon>
        <taxon>Tracheophyta</taxon>
        <taxon>Spermatophyta</taxon>
        <taxon>Magnoliopsida</taxon>
        <taxon>eudicotyledons</taxon>
        <taxon>Gunneridae</taxon>
        <taxon>Pentapetalae</taxon>
        <taxon>rosids</taxon>
        <taxon>fabids</taxon>
        <taxon>Malpighiales</taxon>
        <taxon>Euphorbiaceae</taxon>
        <taxon>Crotonoideae</taxon>
        <taxon>Manihoteae</taxon>
        <taxon>Manihot</taxon>
    </lineage>
</organism>
<reference evidence="9" key="1">
    <citation type="journal article" date="2016" name="Nat. Biotechnol.">
        <title>Sequencing wild and cultivated cassava and related species reveals extensive interspecific hybridization and genetic diversity.</title>
        <authorList>
            <person name="Bredeson J.V."/>
            <person name="Lyons J.B."/>
            <person name="Prochnik S.E."/>
            <person name="Wu G.A."/>
            <person name="Ha C.M."/>
            <person name="Edsinger-Gonzales E."/>
            <person name="Grimwood J."/>
            <person name="Schmutz J."/>
            <person name="Rabbi I.Y."/>
            <person name="Egesi C."/>
            <person name="Nauluvula P."/>
            <person name="Lebot V."/>
            <person name="Ndunguru J."/>
            <person name="Mkamilo G."/>
            <person name="Bart R.S."/>
            <person name="Setter T.L."/>
            <person name="Gleadow R.M."/>
            <person name="Kulakow P."/>
            <person name="Ferguson M.E."/>
            <person name="Rounsley S."/>
            <person name="Rokhsar D.S."/>
        </authorList>
    </citation>
    <scope>NUCLEOTIDE SEQUENCE [LARGE SCALE GENOMIC DNA]</scope>
    <source>
        <strain evidence="9">cv. AM560-2</strain>
    </source>
</reference>
<dbReference type="FunFam" id="2.60.120.330:FF:000001">
    <property type="entry name" value="Protein SRG1"/>
    <property type="match status" value="1"/>
</dbReference>
<dbReference type="InterPro" id="IPR044861">
    <property type="entry name" value="IPNS-like_FE2OG_OXY"/>
</dbReference>
<dbReference type="OMA" id="RDIMEIV"/>
<dbReference type="InterPro" id="IPR050295">
    <property type="entry name" value="Plant_2OG-oxidoreductases"/>
</dbReference>
<dbReference type="Pfam" id="PF03171">
    <property type="entry name" value="2OG-FeII_Oxy"/>
    <property type="match status" value="1"/>
</dbReference>
<keyword evidence="9" id="KW-1185">Reference proteome</keyword>
<feature type="domain" description="Fe2OG dioxygenase" evidence="7">
    <location>
        <begin position="205"/>
        <end position="305"/>
    </location>
</feature>
<dbReference type="GO" id="GO:0031418">
    <property type="term" value="F:L-ascorbic acid binding"/>
    <property type="evidence" value="ECO:0007669"/>
    <property type="project" value="UniProtKB-KW"/>
</dbReference>
<keyword evidence="5 6" id="KW-0408">Iron</keyword>
<comment type="similarity">
    <text evidence="1 6">Belongs to the iron/ascorbate-dependent oxidoreductase family.</text>
</comment>
<dbReference type="Proteomes" id="UP000091857">
    <property type="component" value="Chromosome 17"/>
</dbReference>
<dbReference type="Gramene" id="Manes.17G063900.1.v8.1">
    <property type="protein sequence ID" value="Manes.17G063900.1.v8.1.CDS"/>
    <property type="gene ID" value="Manes.17G063900.v8.1"/>
</dbReference>
<accession>A0A2C9U584</accession>
<keyword evidence="3" id="KW-0847">Vitamin C</keyword>
<dbReference type="InterPro" id="IPR026992">
    <property type="entry name" value="DIOX_N"/>
</dbReference>
<evidence type="ECO:0000256" key="6">
    <source>
        <dbReference type="RuleBase" id="RU003682"/>
    </source>
</evidence>
<keyword evidence="2 6" id="KW-0479">Metal-binding</keyword>
<dbReference type="GO" id="GO:0046872">
    <property type="term" value="F:metal ion binding"/>
    <property type="evidence" value="ECO:0007669"/>
    <property type="project" value="UniProtKB-KW"/>
</dbReference>
<gene>
    <name evidence="8" type="ORF">MANES_17G063900v8</name>
</gene>